<feature type="domain" description="YlxR" evidence="1">
    <location>
        <begin position="16"/>
        <end position="84"/>
    </location>
</feature>
<gene>
    <name evidence="2" type="ORF">GCM10007094_12620</name>
</gene>
<keyword evidence="2" id="KW-0238">DNA-binding</keyword>
<dbReference type="PANTHER" id="PTHR34215">
    <property type="entry name" value="BLL0784 PROTEIN"/>
    <property type="match status" value="1"/>
</dbReference>
<evidence type="ECO:0000313" key="3">
    <source>
        <dbReference type="Proteomes" id="UP000637980"/>
    </source>
</evidence>
<reference evidence="3" key="1">
    <citation type="journal article" date="2019" name="Int. J. Syst. Evol. Microbiol.">
        <title>The Global Catalogue of Microorganisms (GCM) 10K type strain sequencing project: providing services to taxonomists for standard genome sequencing and annotation.</title>
        <authorList>
            <consortium name="The Broad Institute Genomics Platform"/>
            <consortium name="The Broad Institute Genome Sequencing Center for Infectious Disease"/>
            <person name="Wu L."/>
            <person name="Ma J."/>
        </authorList>
    </citation>
    <scope>NUCLEOTIDE SEQUENCE [LARGE SCALE GENOMIC DNA]</scope>
    <source>
        <strain evidence="3">KCTC 12861</strain>
    </source>
</reference>
<protein>
    <submittedName>
        <fullName evidence="2">DNA-binding protein</fullName>
    </submittedName>
</protein>
<dbReference type="Gene3D" id="3.30.1230.10">
    <property type="entry name" value="YlxR-like"/>
    <property type="match status" value="1"/>
</dbReference>
<comment type="caution">
    <text evidence="2">The sequence shown here is derived from an EMBL/GenBank/DDBJ whole genome shotgun (WGS) entry which is preliminary data.</text>
</comment>
<dbReference type="SUPFAM" id="SSF55315">
    <property type="entry name" value="L30e-like"/>
    <property type="match status" value="1"/>
</dbReference>
<dbReference type="InterPro" id="IPR029064">
    <property type="entry name" value="Ribosomal_eL30-like_sf"/>
</dbReference>
<dbReference type="InterPro" id="IPR007393">
    <property type="entry name" value="YlxR_dom"/>
</dbReference>
<dbReference type="EMBL" id="BMXE01000002">
    <property type="protein sequence ID" value="GHB25981.1"/>
    <property type="molecule type" value="Genomic_DNA"/>
</dbReference>
<dbReference type="PANTHER" id="PTHR34215:SF1">
    <property type="entry name" value="YLXR DOMAIN-CONTAINING PROTEIN"/>
    <property type="match status" value="1"/>
</dbReference>
<dbReference type="CDD" id="cd00279">
    <property type="entry name" value="YlxR"/>
    <property type="match status" value="1"/>
</dbReference>
<accession>A0ABQ3E5S4</accession>
<dbReference type="Proteomes" id="UP000637980">
    <property type="component" value="Unassembled WGS sequence"/>
</dbReference>
<dbReference type="InterPro" id="IPR035931">
    <property type="entry name" value="YlxR-like_sf"/>
</dbReference>
<proteinExistence type="predicted"/>
<dbReference type="Gene3D" id="3.30.1330.30">
    <property type="match status" value="1"/>
</dbReference>
<keyword evidence="3" id="KW-1185">Reference proteome</keyword>
<evidence type="ECO:0000259" key="1">
    <source>
        <dbReference type="Pfam" id="PF04296"/>
    </source>
</evidence>
<name>A0ABQ3E5S4_9HYPH</name>
<dbReference type="GO" id="GO:0003677">
    <property type="term" value="F:DNA binding"/>
    <property type="evidence" value="ECO:0007669"/>
    <property type="project" value="UniProtKB-KW"/>
</dbReference>
<sequence>MDWDNEVPRKNEPTERTCAVTREVLPVTDLLRFVMAPDKTVVVDVKGTLPGRGVWVTAKKSILQEAIKKRAFSRGFKEQVNAEDGLADHTDKLLEQAALGALSISRKAGNLIVGFSKVEAALKKESVLALVHATDASEDGVRKLAAVAASRFGKVDRLSVIRLFTSEQMSTHLGRENVIHAVLLAGEAGRNFVKHAQRLALFREVSVKADDDGTKGAVAQD</sequence>
<dbReference type="SUPFAM" id="SSF64376">
    <property type="entry name" value="YlxR-like"/>
    <property type="match status" value="1"/>
</dbReference>
<dbReference type="Pfam" id="PF04296">
    <property type="entry name" value="YlxR"/>
    <property type="match status" value="1"/>
</dbReference>
<evidence type="ECO:0000313" key="2">
    <source>
        <dbReference type="EMBL" id="GHB25981.1"/>
    </source>
</evidence>
<dbReference type="InterPro" id="IPR037465">
    <property type="entry name" value="YlxR"/>
</dbReference>
<organism evidence="2 3">
    <name type="scientific">Pseudovibrio japonicus</name>
    <dbReference type="NCBI Taxonomy" id="366534"/>
    <lineage>
        <taxon>Bacteria</taxon>
        <taxon>Pseudomonadati</taxon>
        <taxon>Pseudomonadota</taxon>
        <taxon>Alphaproteobacteria</taxon>
        <taxon>Hyphomicrobiales</taxon>
        <taxon>Stappiaceae</taxon>
        <taxon>Pseudovibrio</taxon>
    </lineage>
</organism>
<dbReference type="NCBIfam" id="NF006622">
    <property type="entry name" value="PRK09190.1"/>
    <property type="match status" value="1"/>
</dbReference>